<protein>
    <submittedName>
        <fullName evidence="4">8-oxo-dGTP pyrophosphatase MutT (NUDIX family)</fullName>
    </submittedName>
</protein>
<dbReference type="Pfam" id="PF00293">
    <property type="entry name" value="NUDIX"/>
    <property type="match status" value="1"/>
</dbReference>
<evidence type="ECO:0000256" key="2">
    <source>
        <dbReference type="ARBA" id="ARBA00022801"/>
    </source>
</evidence>
<keyword evidence="2" id="KW-0378">Hydrolase</keyword>
<evidence type="ECO:0000313" key="5">
    <source>
        <dbReference type="Proteomes" id="UP000552644"/>
    </source>
</evidence>
<comment type="caution">
    <text evidence="4">The sequence shown here is derived from an EMBL/GenBank/DDBJ whole genome shotgun (WGS) entry which is preliminary data.</text>
</comment>
<dbReference type="PANTHER" id="PTHR43046">
    <property type="entry name" value="GDP-MANNOSE MANNOSYL HYDROLASE"/>
    <property type="match status" value="1"/>
</dbReference>
<feature type="domain" description="Nudix hydrolase" evidence="3">
    <location>
        <begin position="21"/>
        <end position="150"/>
    </location>
</feature>
<dbReference type="Proteomes" id="UP000552644">
    <property type="component" value="Unassembled WGS sequence"/>
</dbReference>
<dbReference type="InterPro" id="IPR000086">
    <property type="entry name" value="NUDIX_hydrolase_dom"/>
</dbReference>
<dbReference type="RefSeq" id="WP_184724276.1">
    <property type="nucleotide sequence ID" value="NZ_JACHJP010000013.1"/>
</dbReference>
<keyword evidence="5" id="KW-1185">Reference proteome</keyword>
<evidence type="ECO:0000313" key="4">
    <source>
        <dbReference type="EMBL" id="MBB4920303.1"/>
    </source>
</evidence>
<sequence>MAARDGDGWVECALGHRHWGLYGAAGLLAVHHDGAGVSHVLMQERAGWSHHGGTWGLPGGALDSHEDAVAGAFREAREEAGLDGDNLRIQGVYIDDHGGWSFHTVIAASPRLLDALPANDESVDLRWLTPGQIPDRPLHPGFAGSWPVIGRALDPVLVVLDAANIVGARAEHGWWRDRAGAAAKLVSEVGALGVSGVRALPAGLPALTRWFPRFTVVVEGAARDVAGVPGVPEVTVLSAPGSGDDAVVRAVRQAPEWEHVLVVTADRGLRERVVALGAEVTGPRWLLSQL</sequence>
<comment type="cofactor">
    <cofactor evidence="1">
        <name>Mg(2+)</name>
        <dbReference type="ChEBI" id="CHEBI:18420"/>
    </cofactor>
</comment>
<dbReference type="CDD" id="cd18877">
    <property type="entry name" value="NUDIX_Hydrolase"/>
    <property type="match status" value="1"/>
</dbReference>
<dbReference type="InterPro" id="IPR020084">
    <property type="entry name" value="NUDIX_hydrolase_CS"/>
</dbReference>
<dbReference type="PROSITE" id="PS00893">
    <property type="entry name" value="NUDIX_BOX"/>
    <property type="match status" value="1"/>
</dbReference>
<evidence type="ECO:0000256" key="1">
    <source>
        <dbReference type="ARBA" id="ARBA00001946"/>
    </source>
</evidence>
<accession>A0A7W7QVK7</accession>
<dbReference type="AlphaFoldDB" id="A0A7W7QVK7"/>
<dbReference type="PROSITE" id="PS51462">
    <property type="entry name" value="NUDIX"/>
    <property type="match status" value="1"/>
</dbReference>
<dbReference type="GO" id="GO:0016787">
    <property type="term" value="F:hydrolase activity"/>
    <property type="evidence" value="ECO:0007669"/>
    <property type="project" value="UniProtKB-KW"/>
</dbReference>
<organism evidence="4 5">
    <name type="scientific">Streptosporangium saharense</name>
    <dbReference type="NCBI Taxonomy" id="1706840"/>
    <lineage>
        <taxon>Bacteria</taxon>
        <taxon>Bacillati</taxon>
        <taxon>Actinomycetota</taxon>
        <taxon>Actinomycetes</taxon>
        <taxon>Streptosporangiales</taxon>
        <taxon>Streptosporangiaceae</taxon>
        <taxon>Streptosporangium</taxon>
    </lineage>
</organism>
<gene>
    <name evidence="4" type="ORF">FHS44_007452</name>
</gene>
<dbReference type="InterPro" id="IPR015797">
    <property type="entry name" value="NUDIX_hydrolase-like_dom_sf"/>
</dbReference>
<name>A0A7W7QVK7_9ACTN</name>
<evidence type="ECO:0000259" key="3">
    <source>
        <dbReference type="PROSITE" id="PS51462"/>
    </source>
</evidence>
<dbReference type="Gene3D" id="3.90.79.10">
    <property type="entry name" value="Nucleoside Triphosphate Pyrophosphohydrolase"/>
    <property type="match status" value="1"/>
</dbReference>
<proteinExistence type="predicted"/>
<dbReference type="PANTHER" id="PTHR43046:SF2">
    <property type="entry name" value="8-OXO-DGTP DIPHOSPHATASE-RELATED"/>
    <property type="match status" value="1"/>
</dbReference>
<dbReference type="SUPFAM" id="SSF55811">
    <property type="entry name" value="Nudix"/>
    <property type="match status" value="1"/>
</dbReference>
<dbReference type="EMBL" id="JACHJP010000013">
    <property type="protein sequence ID" value="MBB4920303.1"/>
    <property type="molecule type" value="Genomic_DNA"/>
</dbReference>
<reference evidence="4 5" key="1">
    <citation type="submission" date="2020-08" db="EMBL/GenBank/DDBJ databases">
        <title>Genomic Encyclopedia of Type Strains, Phase III (KMG-III): the genomes of soil and plant-associated and newly described type strains.</title>
        <authorList>
            <person name="Whitman W."/>
        </authorList>
    </citation>
    <scope>NUCLEOTIDE SEQUENCE [LARGE SCALE GENOMIC DNA]</scope>
    <source>
        <strain evidence="4 5">CECT 8840</strain>
    </source>
</reference>